<organism evidence="1">
    <name type="scientific">Lysobacter firmicutimachus</name>
    <dbReference type="NCBI Taxonomy" id="1792846"/>
    <lineage>
        <taxon>Bacteria</taxon>
        <taxon>Pseudomonadati</taxon>
        <taxon>Pseudomonadota</taxon>
        <taxon>Gammaproteobacteria</taxon>
        <taxon>Lysobacterales</taxon>
        <taxon>Lysobacteraceae</taxon>
        <taxon>Lysobacter</taxon>
    </lineage>
</organism>
<accession>A0AAU8MVP4</accession>
<dbReference type="AlphaFoldDB" id="A0AAU8MVP4"/>
<reference evidence="1" key="1">
    <citation type="submission" date="2024-06" db="EMBL/GenBank/DDBJ databases">
        <authorList>
            <person name="Li S."/>
        </authorList>
    </citation>
    <scope>NUCLEOTIDE SEQUENCE</scope>
    <source>
        <strain evidence="1">SR10</strain>
    </source>
</reference>
<gene>
    <name evidence="1" type="ORF">ABU614_07075</name>
</gene>
<proteinExistence type="predicted"/>
<name>A0AAU8MVP4_9GAMM</name>
<dbReference type="RefSeq" id="WP_363799863.1">
    <property type="nucleotide sequence ID" value="NZ_CP159925.1"/>
</dbReference>
<evidence type="ECO:0000313" key="1">
    <source>
        <dbReference type="EMBL" id="XCO76540.1"/>
    </source>
</evidence>
<protein>
    <recommendedName>
        <fullName evidence="2">TraB/GumN family protein</fullName>
    </recommendedName>
</protein>
<dbReference type="EMBL" id="CP159925">
    <property type="protein sequence ID" value="XCO76540.1"/>
    <property type="molecule type" value="Genomic_DNA"/>
</dbReference>
<evidence type="ECO:0008006" key="2">
    <source>
        <dbReference type="Google" id="ProtNLM"/>
    </source>
</evidence>
<sequence length="250" mass="27246">MRNMYSALLFALPVLLLWIGSIKAFGADDRVVVIGALQGLHDREPAFGYDRLRSAIVDFRPDVLVLEVRPDELAEKKPTPGRPEYPAVIWPLLAEMRINAVAMEPGGDLYEEITRQAGAAFAALKQRNPIGAAALTRLDEATDEALLAYWQQPGQIQDEKTAAVAYGLQSAQFALAGPDFAAAQARWDGYMASQVRKAVRDHPGKRIMVVGSYSNRAMLERVAREQSSQRIVDAEAWVGKAAAPSAASAN</sequence>